<dbReference type="Proteomes" id="UP001233360">
    <property type="component" value="Unassembled WGS sequence"/>
</dbReference>
<evidence type="ECO:0000313" key="2">
    <source>
        <dbReference type="Proteomes" id="UP001233360"/>
    </source>
</evidence>
<evidence type="ECO:0000313" key="1">
    <source>
        <dbReference type="EMBL" id="MDQ1208885.1"/>
    </source>
</evidence>
<comment type="caution">
    <text evidence="1">The sequence shown here is derived from an EMBL/GenBank/DDBJ whole genome shotgun (WGS) entry which is preliminary data.</text>
</comment>
<accession>A0ABU0UWF3</accession>
<keyword evidence="2" id="KW-1185">Reference proteome</keyword>
<protein>
    <submittedName>
        <fullName evidence="1">Uncharacterized protein</fullName>
    </submittedName>
</protein>
<proteinExistence type="predicted"/>
<gene>
    <name evidence="1" type="ORF">QE380_001808</name>
</gene>
<organism evidence="1 2">
    <name type="scientific">Acinetobacter baylyi</name>
    <dbReference type="NCBI Taxonomy" id="202950"/>
    <lineage>
        <taxon>Bacteria</taxon>
        <taxon>Pseudomonadati</taxon>
        <taxon>Pseudomonadota</taxon>
        <taxon>Gammaproteobacteria</taxon>
        <taxon>Moraxellales</taxon>
        <taxon>Moraxellaceae</taxon>
        <taxon>Acinetobacter</taxon>
    </lineage>
</organism>
<reference evidence="1 2" key="1">
    <citation type="submission" date="2023-07" db="EMBL/GenBank/DDBJ databases">
        <title>Functional and genomic diversity of the sorghum phyllosphere microbiome.</title>
        <authorList>
            <person name="Shade A."/>
        </authorList>
    </citation>
    <scope>NUCLEOTIDE SEQUENCE [LARGE SCALE GENOMIC DNA]</scope>
    <source>
        <strain evidence="1 2">SORGH_AS_0887</strain>
    </source>
</reference>
<dbReference type="EMBL" id="JAUTBK010000002">
    <property type="protein sequence ID" value="MDQ1208885.1"/>
    <property type="molecule type" value="Genomic_DNA"/>
</dbReference>
<sequence length="116" mass="13592">MPIYRETSLLRPKFLATEFSKNISERNQNMFEDVLGGISIAQRPERYVSLDTVKSKIHQKSQKISLLNQFNFPQDVDLILKEYPEANGWISLKDMVVLINKEQEKVISIINLRPWK</sequence>
<name>A0ABU0UWF3_ACIBI</name>